<keyword evidence="4" id="KW-0539">Nucleus</keyword>
<evidence type="ECO:0000313" key="6">
    <source>
        <dbReference type="Proteomes" id="UP000218231"/>
    </source>
</evidence>
<organism evidence="5 6">
    <name type="scientific">Diploscapter pachys</name>
    <dbReference type="NCBI Taxonomy" id="2018661"/>
    <lineage>
        <taxon>Eukaryota</taxon>
        <taxon>Metazoa</taxon>
        <taxon>Ecdysozoa</taxon>
        <taxon>Nematoda</taxon>
        <taxon>Chromadorea</taxon>
        <taxon>Rhabditida</taxon>
        <taxon>Rhabditina</taxon>
        <taxon>Rhabditomorpha</taxon>
        <taxon>Rhabditoidea</taxon>
        <taxon>Rhabditidae</taxon>
        <taxon>Diploscapter</taxon>
    </lineage>
</organism>
<dbReference type="STRING" id="2018661.A0A2A2JU85"/>
<sequence>MSEALSDAAQIAQIIGEFYSTADEHRRAQLNAYLCQIRNELTKEQMIGLCSGLIDSIYPSSVQYFGAMTLYTTIRNHGEVIVADQQLLESLKCYLIERLSKGAQTLTQSVTNKLSSTLGLLTLYTIPDIWPDAIRDITLIWSSNEELLLSPALTSMFGILAQHDELLVSKELVLDLCRYINEHVAEKVIYEMECEGADSEEVCLLISSICSFLENVISILVKENDLLQSICVFLCKLATWPGKYLIDECVSESPITFFYLVREELANKPKLVYPFLQESYSEREFQPYLNEIYGHLCEAAINKLAWPSTSQLNMEQQDTFVQYRKTNHEIALSAHQIVGGCDVLNFLNSALSASTNDANISRCEAVVFLWEGVADYLFEVHYPSICQCLALCRQLSDSLLASSSLTTDSERCTSSMMNLFIALSHLVQVHDESDRLQSEIIFPVCMNSFNLSSTAALQCLEKYLEDRPDCIKNCADAICESCYAYFANSANSSKQRLAALKCIGFNVLYRVIAPYVEDLNADSTSEASASQASMSSDLSSSKTDKKAFQISIFASLFSSLNNKKLDLSNCEPATMIILRHSWPVLRKIIDESAGTGGSKLGDKVCDAINSALCSLPQSLVGSFLPDVCDLLESALFTNPACASNLAKNLILACGGENSSTAPALCEPISNWLSTFNSKLEHPAMDEWMGIVYSVFRKEYSWLRKQPSFMHITSNGLQLCVKLLSSSNEPVVVKTAAQTICSIANQSKSNGDEQVKLMLAECGEQVTSFTRIQTPLLRTTLETLAELLFFYTITFPAETRAVIKNSYPEAAESQMVQAMLKMTDNARNFKQMVIRINQAALKEQKT</sequence>
<protein>
    <recommendedName>
        <fullName evidence="7">Exportin-1/Importin-beta-like domain-containing protein</fullName>
    </recommendedName>
</protein>
<reference evidence="5 6" key="1">
    <citation type="journal article" date="2017" name="Curr. Biol.">
        <title>Genome architecture and evolution of a unichromosomal asexual nematode.</title>
        <authorList>
            <person name="Fradin H."/>
            <person name="Zegar C."/>
            <person name="Gutwein M."/>
            <person name="Lucas J."/>
            <person name="Kovtun M."/>
            <person name="Corcoran D."/>
            <person name="Baugh L.R."/>
            <person name="Kiontke K."/>
            <person name="Gunsalus K."/>
            <person name="Fitch D.H."/>
            <person name="Piano F."/>
        </authorList>
    </citation>
    <scope>NUCLEOTIDE SEQUENCE [LARGE SCALE GENOMIC DNA]</scope>
    <source>
        <strain evidence="5">PF1309</strain>
    </source>
</reference>
<keyword evidence="3" id="KW-0813">Transport</keyword>
<name>A0A2A2JU85_9BILA</name>
<dbReference type="SUPFAM" id="SSF48371">
    <property type="entry name" value="ARM repeat"/>
    <property type="match status" value="1"/>
</dbReference>
<evidence type="ECO:0000256" key="1">
    <source>
        <dbReference type="ARBA" id="ARBA00004123"/>
    </source>
</evidence>
<dbReference type="GO" id="GO:0005737">
    <property type="term" value="C:cytoplasm"/>
    <property type="evidence" value="ECO:0007669"/>
    <property type="project" value="TreeGrafter"/>
</dbReference>
<comment type="subcellular location">
    <subcellularLocation>
        <location evidence="1">Nucleus</location>
    </subcellularLocation>
</comment>
<dbReference type="EMBL" id="LIAE01010215">
    <property type="protein sequence ID" value="PAV65251.1"/>
    <property type="molecule type" value="Genomic_DNA"/>
</dbReference>
<evidence type="ECO:0008006" key="7">
    <source>
        <dbReference type="Google" id="ProtNLM"/>
    </source>
</evidence>
<gene>
    <name evidence="5" type="ORF">WR25_06655</name>
</gene>
<accession>A0A2A2JU85</accession>
<dbReference type="InterPro" id="IPR016024">
    <property type="entry name" value="ARM-type_fold"/>
</dbReference>
<dbReference type="GO" id="GO:0005634">
    <property type="term" value="C:nucleus"/>
    <property type="evidence" value="ECO:0007669"/>
    <property type="project" value="UniProtKB-SubCell"/>
</dbReference>
<dbReference type="PANTHER" id="PTHR12363">
    <property type="entry name" value="TRANSPORTIN 3 AND IMPORTIN 13"/>
    <property type="match status" value="1"/>
</dbReference>
<comment type="similarity">
    <text evidence="2">Belongs to the importin beta family.</text>
</comment>
<evidence type="ECO:0000256" key="2">
    <source>
        <dbReference type="ARBA" id="ARBA00007991"/>
    </source>
</evidence>
<proteinExistence type="inferred from homology"/>
<dbReference type="AlphaFoldDB" id="A0A2A2JU85"/>
<evidence type="ECO:0000313" key="5">
    <source>
        <dbReference type="EMBL" id="PAV65251.1"/>
    </source>
</evidence>
<dbReference type="PANTHER" id="PTHR12363:SF33">
    <property type="entry name" value="IMPORTIN-13"/>
    <property type="match status" value="1"/>
</dbReference>
<dbReference type="Proteomes" id="UP000218231">
    <property type="component" value="Unassembled WGS sequence"/>
</dbReference>
<evidence type="ECO:0000256" key="3">
    <source>
        <dbReference type="ARBA" id="ARBA00022448"/>
    </source>
</evidence>
<evidence type="ECO:0000256" key="4">
    <source>
        <dbReference type="ARBA" id="ARBA00023242"/>
    </source>
</evidence>
<dbReference type="InterPro" id="IPR011989">
    <property type="entry name" value="ARM-like"/>
</dbReference>
<dbReference type="InterPro" id="IPR051345">
    <property type="entry name" value="Importin_beta-like_NTR"/>
</dbReference>
<keyword evidence="6" id="KW-1185">Reference proteome</keyword>
<dbReference type="GO" id="GO:0006606">
    <property type="term" value="P:protein import into nucleus"/>
    <property type="evidence" value="ECO:0007669"/>
    <property type="project" value="TreeGrafter"/>
</dbReference>
<dbReference type="Gene3D" id="1.25.10.10">
    <property type="entry name" value="Leucine-rich Repeat Variant"/>
    <property type="match status" value="1"/>
</dbReference>
<comment type="caution">
    <text evidence="5">The sequence shown here is derived from an EMBL/GenBank/DDBJ whole genome shotgun (WGS) entry which is preliminary data.</text>
</comment>
<dbReference type="OrthoDB" id="2016913at2759"/>